<comment type="caution">
    <text evidence="6">The sequence shown here is derived from an EMBL/GenBank/DDBJ whole genome shotgun (WGS) entry which is preliminary data.</text>
</comment>
<dbReference type="InterPro" id="IPR016166">
    <property type="entry name" value="FAD-bd_PCMH"/>
</dbReference>
<gene>
    <name evidence="6" type="ORF">U1T56_09190</name>
</gene>
<proteinExistence type="predicted"/>
<dbReference type="InterPro" id="IPR016164">
    <property type="entry name" value="FAD-linked_Oxase-like_C"/>
</dbReference>
<accession>A0ABU8XSD7</accession>
<keyword evidence="4" id="KW-0560">Oxidoreductase</keyword>
<dbReference type="Pfam" id="PF02754">
    <property type="entry name" value="CCG"/>
    <property type="match status" value="1"/>
</dbReference>
<dbReference type="PANTHER" id="PTHR11748:SF119">
    <property type="entry name" value="D-2-HYDROXYGLUTARATE DEHYDROGENASE"/>
    <property type="match status" value="1"/>
</dbReference>
<evidence type="ECO:0000256" key="3">
    <source>
        <dbReference type="ARBA" id="ARBA00022827"/>
    </source>
</evidence>
<organism evidence="6 7">
    <name type="scientific">Benzoatithermus flavus</name>
    <dbReference type="NCBI Taxonomy" id="3108223"/>
    <lineage>
        <taxon>Bacteria</taxon>
        <taxon>Pseudomonadati</taxon>
        <taxon>Pseudomonadota</taxon>
        <taxon>Alphaproteobacteria</taxon>
        <taxon>Geminicoccales</taxon>
        <taxon>Geminicoccaceae</taxon>
        <taxon>Benzoatithermus</taxon>
    </lineage>
</organism>
<name>A0ABU8XSD7_9PROT</name>
<dbReference type="Gene3D" id="3.30.70.2740">
    <property type="match status" value="1"/>
</dbReference>
<feature type="domain" description="FAD-binding PCMH-type" evidence="5">
    <location>
        <begin position="77"/>
        <end position="305"/>
    </location>
</feature>
<evidence type="ECO:0000256" key="2">
    <source>
        <dbReference type="ARBA" id="ARBA00022630"/>
    </source>
</evidence>
<evidence type="ECO:0000313" key="7">
    <source>
        <dbReference type="Proteomes" id="UP001375743"/>
    </source>
</evidence>
<evidence type="ECO:0000259" key="5">
    <source>
        <dbReference type="PROSITE" id="PS51387"/>
    </source>
</evidence>
<protein>
    <submittedName>
        <fullName evidence="6">FAD-binding and (Fe-S)-binding domain-containing protein</fullName>
    </submittedName>
</protein>
<keyword evidence="7" id="KW-1185">Reference proteome</keyword>
<evidence type="ECO:0000256" key="1">
    <source>
        <dbReference type="ARBA" id="ARBA00001974"/>
    </source>
</evidence>
<comment type="cofactor">
    <cofactor evidence="1">
        <name>FAD</name>
        <dbReference type="ChEBI" id="CHEBI:57692"/>
    </cofactor>
</comment>
<dbReference type="Pfam" id="PF13183">
    <property type="entry name" value="Fer4_8"/>
    <property type="match status" value="1"/>
</dbReference>
<dbReference type="Gene3D" id="3.30.43.10">
    <property type="entry name" value="Uridine Diphospho-n-acetylenolpyruvylglucosamine Reductase, domain 2"/>
    <property type="match status" value="1"/>
</dbReference>
<dbReference type="EMBL" id="JBBLZC010000007">
    <property type="protein sequence ID" value="MEK0083328.1"/>
    <property type="molecule type" value="Genomic_DNA"/>
</dbReference>
<dbReference type="RefSeq" id="WP_418159171.1">
    <property type="nucleotide sequence ID" value="NZ_JBBLZC010000007.1"/>
</dbReference>
<dbReference type="PANTHER" id="PTHR11748">
    <property type="entry name" value="D-LACTATE DEHYDROGENASE"/>
    <property type="match status" value="1"/>
</dbReference>
<reference evidence="6 7" key="1">
    <citation type="submission" date="2024-01" db="EMBL/GenBank/DDBJ databases">
        <title>Multi-omics insights into the function and evolution of sodium benzoate biodegradation pathways in Benzoatithermus flavus gen. nov., sp. nov. from hot spring.</title>
        <authorList>
            <person name="Hu C.-J."/>
            <person name="Li W.-J."/>
        </authorList>
    </citation>
    <scope>NUCLEOTIDE SEQUENCE [LARGE SCALE GENOMIC DNA]</scope>
    <source>
        <strain evidence="6 7">SYSU G07066</strain>
    </source>
</reference>
<dbReference type="Gene3D" id="3.30.465.10">
    <property type="match status" value="1"/>
</dbReference>
<dbReference type="SUPFAM" id="SSF56176">
    <property type="entry name" value="FAD-binding/transporter-associated domain-like"/>
    <property type="match status" value="1"/>
</dbReference>
<dbReference type="Pfam" id="PF02913">
    <property type="entry name" value="FAD-oxidase_C"/>
    <property type="match status" value="1"/>
</dbReference>
<keyword evidence="2" id="KW-0285">Flavoprotein</keyword>
<dbReference type="InterPro" id="IPR004017">
    <property type="entry name" value="Cys_rich_dom"/>
</dbReference>
<dbReference type="Pfam" id="PF01565">
    <property type="entry name" value="FAD_binding_4"/>
    <property type="match status" value="1"/>
</dbReference>
<dbReference type="InterPro" id="IPR016171">
    <property type="entry name" value="Vanillyl_alc_oxidase_C-sub2"/>
</dbReference>
<dbReference type="InterPro" id="IPR017896">
    <property type="entry name" value="4Fe4S_Fe-S-bd"/>
</dbReference>
<dbReference type="InterPro" id="IPR016167">
    <property type="entry name" value="FAD-bd_PCMH_sub1"/>
</dbReference>
<dbReference type="InterPro" id="IPR004113">
    <property type="entry name" value="FAD-bd_oxidored_4_C"/>
</dbReference>
<dbReference type="SUPFAM" id="SSF46548">
    <property type="entry name" value="alpha-helical ferredoxin"/>
    <property type="match status" value="1"/>
</dbReference>
<dbReference type="InterPro" id="IPR036318">
    <property type="entry name" value="FAD-bd_PCMH-like_sf"/>
</dbReference>
<dbReference type="Gene3D" id="1.10.45.10">
    <property type="entry name" value="Vanillyl-alcohol Oxidase, Chain A, domain 4"/>
    <property type="match status" value="1"/>
</dbReference>
<keyword evidence="3" id="KW-0274">FAD</keyword>
<evidence type="ECO:0000313" key="6">
    <source>
        <dbReference type="EMBL" id="MEK0083328.1"/>
    </source>
</evidence>
<dbReference type="InterPro" id="IPR006094">
    <property type="entry name" value="Oxid_FAD_bind_N"/>
</dbReference>
<dbReference type="PROSITE" id="PS51387">
    <property type="entry name" value="FAD_PCMH"/>
    <property type="match status" value="1"/>
</dbReference>
<evidence type="ECO:0000256" key="4">
    <source>
        <dbReference type="ARBA" id="ARBA00023002"/>
    </source>
</evidence>
<dbReference type="Proteomes" id="UP001375743">
    <property type="component" value="Unassembled WGS sequence"/>
</dbReference>
<dbReference type="InterPro" id="IPR016169">
    <property type="entry name" value="FAD-bd_PCMH_sub2"/>
</dbReference>
<dbReference type="SUPFAM" id="SSF55103">
    <property type="entry name" value="FAD-linked oxidases, C-terminal domain"/>
    <property type="match status" value="1"/>
</dbReference>
<sequence length="998" mass="111278">MARGIPSGWSSEIVNGGRQRWIRVLRRSSTGRIAAEADADAVKGHPGLVAALRAAIQGEVRFDAGSRALYATDSSNYRQVPIGVVIPKTIDDVVKTMRICREHQVPFLSRGGGTSLCGQCCNVAVVVDWSKYLNRVLELDPKGRRARVEPGCVLDDLRNAAEKHHLTFGPDPSTHDHNTLGGMLGNNSCGVHSVYAGRTADNVRSLEILTYDGLRMRVGPTSEEELRAIVAAGGRRGEIYRRLDELRQRYANLVRERYPKIPRRVSGYNLDDLLPENGCHVARALVGSEGTCVAILEAELDLVPSPPVRMLLVLGYPSVYEAGDHVPQVLSHEPLGLEGMDQMLLDFMHIKHLHEEDIKDLPEGKGWLLAEFGGESEDEAAEKAQELMAELKGLPDAPSMKLLRDKAQQERIWLVRRSGLGATAFVPKHPEAWEGWEDTAVPPDKVGDYLRDLEALFHKYGYDSVLYGHFGDGCIHCRINFGLRTEDGIRKWRQFLDEGADLVVRYGGSISGEHGDGQSKAALLEKMYGPELIAAFREFKAIWDPEGKMNPGKVVDPYPITSNLRLGPEYQPPKLETYFAYKDDHGSFAHAAMRCVGVGECRRHTTEHGVMCPSYMATREERYSTRGRGHLLFEMMRGDPLREGWKSDAIEDALDWCLGCKGCKSDCPVNVDMATYKAEFRAHHYAGRLRPRAAYSMGLIHRWSRVAGAVPWLANAFTQTPGLSAVVKWAGGIAQERRLPRYASQTFRGWFEEHRPERRKRGRRVILWPDTFNNHFRPETAIAATRVLEVAGFEVTIPEQPLCCGRPLYDWGMLDTAKQLWRRTLESLRTEIEAGVPLVGLEPACLASFRDELPGLFPHDRLAQKLGRQSLFFSELLEREAGDAKLPRLDGKTALVQVHCHHHAVLDVGAERRLLERLGLDYRVLPSGCCGMAGSFGFEAEKYEASRMLAERVLLPAVRQADGATLVLADGFSCREQIEQGSDRKTLHIAEALAGALR</sequence>